<sequence>MDKHESFLRGNRHDDIALFLAEGTLNADTLSRMTDSVAGGDILVVNGDDGRQAFEAATGTEAMSFAQQAMKTQSHIARDLAGGECPERSADPGMHTVEFIFAFSEPQNEAVGGLYERGDVIHAYAHCVCGSNYADKWVIGSETETGVQPDEEISIEGEAEDS</sequence>
<dbReference type="eggNOG" id="arCOG04699">
    <property type="taxonomic scope" value="Archaea"/>
</dbReference>
<dbReference type="Proteomes" id="UP000030710">
    <property type="component" value="Unassembled WGS sequence"/>
</dbReference>
<reference evidence="1 2" key="1">
    <citation type="journal article" date="2013" name="PLoS ONE">
        <title>Assembly-driven community genomics of a hypersaline microbial ecosystem.</title>
        <authorList>
            <person name="Podell S."/>
            <person name="Ugalde J.A."/>
            <person name="Narasingarao P."/>
            <person name="Banfield J.F."/>
            <person name="Heidelberg K.B."/>
            <person name="Allen E.E."/>
        </authorList>
    </citation>
    <scope>NUCLEOTIDE SEQUENCE [LARGE SCALE GENOMIC DNA]</scope>
    <source>
        <strain evidence="2">J07HQW2</strain>
    </source>
</reference>
<name>U1MZS5_9EURY</name>
<dbReference type="RefSeq" id="WP_021055493.1">
    <property type="nucleotide sequence ID" value="NZ_KE356561.1"/>
</dbReference>
<dbReference type="HOGENOM" id="CLU_127463_0_0_2"/>
<gene>
    <name evidence="1" type="ORF">J07HQW2_02491</name>
</gene>
<organism evidence="1 2">
    <name type="scientific">Haloquadratum walsbyi J07HQW2</name>
    <dbReference type="NCBI Taxonomy" id="1238425"/>
    <lineage>
        <taxon>Archaea</taxon>
        <taxon>Methanobacteriati</taxon>
        <taxon>Methanobacteriota</taxon>
        <taxon>Stenosarchaea group</taxon>
        <taxon>Halobacteria</taxon>
        <taxon>Halobacteriales</taxon>
        <taxon>Haloferacaceae</taxon>
        <taxon>Haloquadratum</taxon>
    </lineage>
</organism>
<evidence type="ECO:0000313" key="2">
    <source>
        <dbReference type="Proteomes" id="UP000030710"/>
    </source>
</evidence>
<dbReference type="Pfam" id="PF19123">
    <property type="entry name" value="DUF5807"/>
    <property type="match status" value="1"/>
</dbReference>
<dbReference type="EMBL" id="KE356561">
    <property type="protein sequence ID" value="ERG96024.1"/>
    <property type="molecule type" value="Genomic_DNA"/>
</dbReference>
<accession>U1MZS5</accession>
<dbReference type="AlphaFoldDB" id="U1MZS5"/>
<evidence type="ECO:0000313" key="1">
    <source>
        <dbReference type="EMBL" id="ERG96024.1"/>
    </source>
</evidence>
<dbReference type="InterPro" id="IPR043830">
    <property type="entry name" value="DUF5807"/>
</dbReference>
<protein>
    <submittedName>
        <fullName evidence="1">Uncharacterized protein</fullName>
    </submittedName>
</protein>
<proteinExistence type="predicted"/>